<dbReference type="InterPro" id="IPR052894">
    <property type="entry name" value="AsmA-related"/>
</dbReference>
<sequence length="809" mass="90987">MNKWLSITFKTLIFGVIFLIIIWVGGGVYISKNKEKILSQIINQINKNINGSIAVKSMEPNLFRGFPSVSITLNEVVLRDSLWKNHQHDLIHAKKIHLTLNLFSFLTGKTNLNRILIHDAEINIFTDNLGYSNLSTFDKAEKEKTTNSNKNEDFEIKNIDFKNVHFKLQNLAKRKNFDFNIQKLFGNIKYPLSGFKGKIELNTIVNSFSFNTDKGSFLKNKNLSGTIEFEYNKLSKQIQVQPNLLAIGNNKFTIGALINIEKGGFNIGIKSKSVLFSEIANLLSPNISKKLAKFNVNKPISVNGNIIDDGSGKNNDPLIKVIIETQNSIVKFPSGQLESANFIGKFTNQQNRNLPIGDANSVIEFNKLSANYFNIPISIDTFLIKNLEQPIAIGRVKSKFPIDRLNKGMDSKTLDFKKGEVSFSLFCKADIDNFKFIKPEINGKIELKNVHLIHIPTKTKIINPALTLTFNNKDLFFSNSKLQLGKSQVSLDLNIKNFLNFYYTDPENIIVSAQLNSPHLHLNELLPVLNPRNKKSVKKSTLQQNHFINQLMDVLEQSKIQLNINVNKAIYKKFIAKNLKANISMVGTAVYLNNVSVGHAGGSIIVIGDLKNTGKNNRFNIKSQIKNVNIKEFFHAFDNFGQTSITEKNISGFLSAQTQIFGSITNNGIILPKSLSGNVNFNLRNAALLNFEPMIKAGKFAFANRDFSNIRMKKLDGSLNINGDKIKINPMEISSSVINMNVEGTYGLKNGTDLFLEIPLRNPEKDLGLTEKEKKEQRLKGLVIKLRAIDNDNGGVKFKLARNNKDKNK</sequence>
<keyword evidence="4" id="KW-1185">Reference proteome</keyword>
<comment type="caution">
    <text evidence="3">The sequence shown here is derived from an EMBL/GenBank/DDBJ whole genome shotgun (WGS) entry which is preliminary data.</text>
</comment>
<protein>
    <submittedName>
        <fullName evidence="3">AsmA-like C-terminal region-containing protein</fullName>
    </submittedName>
</protein>
<keyword evidence="1" id="KW-1133">Transmembrane helix</keyword>
<dbReference type="InterPro" id="IPR007844">
    <property type="entry name" value="AsmA"/>
</dbReference>
<proteinExistence type="predicted"/>
<organism evidence="3 4">
    <name type="scientific">Pedobacter flavus</name>
    <dbReference type="NCBI Taxonomy" id="3113906"/>
    <lineage>
        <taxon>Bacteria</taxon>
        <taxon>Pseudomonadati</taxon>
        <taxon>Bacteroidota</taxon>
        <taxon>Sphingobacteriia</taxon>
        <taxon>Sphingobacteriales</taxon>
        <taxon>Sphingobacteriaceae</taxon>
        <taxon>Pedobacter</taxon>
    </lineage>
</organism>
<dbReference type="PANTHER" id="PTHR30441">
    <property type="entry name" value="DUF748 DOMAIN-CONTAINING PROTEIN"/>
    <property type="match status" value="1"/>
</dbReference>
<keyword evidence="1" id="KW-0812">Transmembrane</keyword>
<dbReference type="RefSeq" id="WP_330145973.1">
    <property type="nucleotide sequence ID" value="NZ_JAZDQU010000002.1"/>
</dbReference>
<dbReference type="Proteomes" id="UP001337681">
    <property type="component" value="Unassembled WGS sequence"/>
</dbReference>
<evidence type="ECO:0000313" key="3">
    <source>
        <dbReference type="EMBL" id="MEE1885069.1"/>
    </source>
</evidence>
<dbReference type="EMBL" id="JAZDQU010000002">
    <property type="protein sequence ID" value="MEE1885069.1"/>
    <property type="molecule type" value="Genomic_DNA"/>
</dbReference>
<feature type="domain" description="AsmA" evidence="2">
    <location>
        <begin position="510"/>
        <end position="722"/>
    </location>
</feature>
<accession>A0ABU7H1A5</accession>
<name>A0ABU7H1A5_9SPHI</name>
<evidence type="ECO:0000259" key="2">
    <source>
        <dbReference type="Pfam" id="PF05170"/>
    </source>
</evidence>
<evidence type="ECO:0000313" key="4">
    <source>
        <dbReference type="Proteomes" id="UP001337681"/>
    </source>
</evidence>
<evidence type="ECO:0000256" key="1">
    <source>
        <dbReference type="SAM" id="Phobius"/>
    </source>
</evidence>
<dbReference type="PANTHER" id="PTHR30441:SF8">
    <property type="entry name" value="DUF748 DOMAIN-CONTAINING PROTEIN"/>
    <property type="match status" value="1"/>
</dbReference>
<feature type="transmembrane region" description="Helical" evidence="1">
    <location>
        <begin position="12"/>
        <end position="30"/>
    </location>
</feature>
<gene>
    <name evidence="3" type="ORF">VRU49_06495</name>
</gene>
<dbReference type="Pfam" id="PF05170">
    <property type="entry name" value="AsmA"/>
    <property type="match status" value="1"/>
</dbReference>
<keyword evidence="1" id="KW-0472">Membrane</keyword>
<reference evidence="3 4" key="1">
    <citation type="submission" date="2024-01" db="EMBL/GenBank/DDBJ databases">
        <title>Pedobacter sp. nov., isolated from oil-contaminated soil.</title>
        <authorList>
            <person name="Le N.T.T."/>
        </authorList>
    </citation>
    <scope>NUCLEOTIDE SEQUENCE [LARGE SCALE GENOMIC DNA]</scope>
    <source>
        <strain evidence="3 4">VNH31</strain>
    </source>
</reference>